<protein>
    <recommendedName>
        <fullName evidence="3">Tetratricopeptide repeat protein</fullName>
    </recommendedName>
</protein>
<reference evidence="1 2" key="1">
    <citation type="submission" date="2016-10" db="EMBL/GenBank/DDBJ databases">
        <authorList>
            <person name="de Groot N.N."/>
        </authorList>
    </citation>
    <scope>NUCLEOTIDE SEQUENCE [LARGE SCALE GENOMIC DNA]</scope>
    <source>
        <strain evidence="1">MBHS1</strain>
    </source>
</reference>
<proteinExistence type="predicted"/>
<keyword evidence="2" id="KW-1185">Reference proteome</keyword>
<dbReference type="RefSeq" id="WP_103920803.1">
    <property type="nucleotide sequence ID" value="NZ_FMSV02000515.1"/>
</dbReference>
<evidence type="ECO:0000313" key="2">
    <source>
        <dbReference type="Proteomes" id="UP000236724"/>
    </source>
</evidence>
<accession>A0A1H6FCP9</accession>
<organism evidence="1 2">
    <name type="scientific">Candidatus Venteria ishoeyi</name>
    <dbReference type="NCBI Taxonomy" id="1899563"/>
    <lineage>
        <taxon>Bacteria</taxon>
        <taxon>Pseudomonadati</taxon>
        <taxon>Pseudomonadota</taxon>
        <taxon>Gammaproteobacteria</taxon>
        <taxon>Thiotrichales</taxon>
        <taxon>Thiotrichaceae</taxon>
        <taxon>Venteria</taxon>
    </lineage>
</organism>
<dbReference type="EMBL" id="FMSV02000515">
    <property type="protein sequence ID" value="SEH07099.1"/>
    <property type="molecule type" value="Genomic_DNA"/>
</dbReference>
<dbReference type="AlphaFoldDB" id="A0A1H6FCP9"/>
<dbReference type="Proteomes" id="UP000236724">
    <property type="component" value="Unassembled WGS sequence"/>
</dbReference>
<sequence>MNKSSPQTITNNLIEKISSYNLDNLPSEFELKSLLRDADKLKKVSPAEGWMLLGMIHSLSDYSEESIYAFENALALSTNQFNLVLENYIGSLEYLGKFEDICDLLKKYISDDNHDLISSAITIFARYGLIDDALSYQRKLKKLNIKIPLEAQLNYLVALCSQLNIDYSHLHEIYLFALSSMHKAGVMPNKMEFMEADDALIIIFYVNTSAENMSNIEWSIVDKLAESNTSPAILKKIVPILKSQS</sequence>
<evidence type="ECO:0000313" key="1">
    <source>
        <dbReference type="EMBL" id="SEH07099.1"/>
    </source>
</evidence>
<name>A0A1H6FCP9_9GAMM</name>
<evidence type="ECO:0008006" key="3">
    <source>
        <dbReference type="Google" id="ProtNLM"/>
    </source>
</evidence>
<gene>
    <name evidence="1" type="ORF">MBHS_02968</name>
</gene>